<evidence type="ECO:0000313" key="3">
    <source>
        <dbReference type="Proteomes" id="UP000190637"/>
    </source>
</evidence>
<dbReference type="OrthoDB" id="3533156at2"/>
<dbReference type="Pfam" id="PF13302">
    <property type="entry name" value="Acetyltransf_3"/>
    <property type="match status" value="1"/>
</dbReference>
<reference evidence="2 3" key="1">
    <citation type="submission" date="2017-02" db="EMBL/GenBank/DDBJ databases">
        <authorList>
            <person name="Peterson S.W."/>
        </authorList>
    </citation>
    <scope>NUCLEOTIDE SEQUENCE [LARGE SCALE GENOMIC DNA]</scope>
    <source>
        <strain evidence="2 3">DSM 45154</strain>
    </source>
</reference>
<evidence type="ECO:0000313" key="2">
    <source>
        <dbReference type="EMBL" id="SJZ34741.1"/>
    </source>
</evidence>
<evidence type="ECO:0000259" key="1">
    <source>
        <dbReference type="PROSITE" id="PS51186"/>
    </source>
</evidence>
<dbReference type="PANTHER" id="PTHR43792">
    <property type="entry name" value="GNAT FAMILY, PUTATIVE (AFU_ORTHOLOGUE AFUA_3G00765)-RELATED-RELATED"/>
    <property type="match status" value="1"/>
</dbReference>
<dbReference type="Gene3D" id="3.40.630.30">
    <property type="match status" value="1"/>
</dbReference>
<organism evidence="2 3">
    <name type="scientific">Marinactinospora thermotolerans DSM 45154</name>
    <dbReference type="NCBI Taxonomy" id="1122192"/>
    <lineage>
        <taxon>Bacteria</taxon>
        <taxon>Bacillati</taxon>
        <taxon>Actinomycetota</taxon>
        <taxon>Actinomycetes</taxon>
        <taxon>Streptosporangiales</taxon>
        <taxon>Nocardiopsidaceae</taxon>
        <taxon>Marinactinospora</taxon>
    </lineage>
</organism>
<dbReference type="Proteomes" id="UP000190637">
    <property type="component" value="Unassembled WGS sequence"/>
</dbReference>
<dbReference type="RefSeq" id="WP_078759491.1">
    <property type="nucleotide sequence ID" value="NZ_FUWS01000001.1"/>
</dbReference>
<dbReference type="STRING" id="1122192.SAMN02745673_00033"/>
<keyword evidence="3" id="KW-1185">Reference proteome</keyword>
<keyword evidence="2" id="KW-0808">Transferase</keyword>
<dbReference type="EMBL" id="FUWS01000001">
    <property type="protein sequence ID" value="SJZ34741.1"/>
    <property type="molecule type" value="Genomic_DNA"/>
</dbReference>
<dbReference type="InterPro" id="IPR000182">
    <property type="entry name" value="GNAT_dom"/>
</dbReference>
<proteinExistence type="predicted"/>
<protein>
    <submittedName>
        <fullName evidence="2">Protein N-acetyltransferase, RimJ/RimL family</fullName>
    </submittedName>
</protein>
<dbReference type="PROSITE" id="PS51186">
    <property type="entry name" value="GNAT"/>
    <property type="match status" value="1"/>
</dbReference>
<name>A0A1T4JX54_9ACTN</name>
<gene>
    <name evidence="2" type="ORF">SAMN02745673_00033</name>
</gene>
<dbReference type="SUPFAM" id="SSF55729">
    <property type="entry name" value="Acyl-CoA N-acyltransferases (Nat)"/>
    <property type="match status" value="1"/>
</dbReference>
<dbReference type="AlphaFoldDB" id="A0A1T4JX54"/>
<dbReference type="GO" id="GO:0016747">
    <property type="term" value="F:acyltransferase activity, transferring groups other than amino-acyl groups"/>
    <property type="evidence" value="ECO:0007669"/>
    <property type="project" value="InterPro"/>
</dbReference>
<sequence length="179" mass="20175">MDAIETPRLLLRRWREEDVAPFAAINSDPQVMRWIGDGTVRDLDQTRAQVAAIERGWEERGFGLFALELRESGELVGFTGLAVPRFLPEVLPAVEIGWRLGRPFWGRGLAGEAARATLRSAFLEHRLERVVGIARTENTASIRVMRRLGMRRERTTVLPGTHHSVVVYEITRDAYGAQG</sequence>
<dbReference type="PANTHER" id="PTHR43792:SF1">
    <property type="entry name" value="N-ACETYLTRANSFERASE DOMAIN-CONTAINING PROTEIN"/>
    <property type="match status" value="1"/>
</dbReference>
<dbReference type="InterPro" id="IPR051531">
    <property type="entry name" value="N-acetyltransferase"/>
</dbReference>
<feature type="domain" description="N-acetyltransferase" evidence="1">
    <location>
        <begin position="9"/>
        <end position="173"/>
    </location>
</feature>
<dbReference type="InterPro" id="IPR016181">
    <property type="entry name" value="Acyl_CoA_acyltransferase"/>
</dbReference>
<accession>A0A1T4JX54</accession>